<gene>
    <name evidence="3" type="ORF">FDP22_10920</name>
</gene>
<dbReference type="PANTHER" id="PTHR43459">
    <property type="entry name" value="ENOYL-COA HYDRATASE"/>
    <property type="match status" value="1"/>
</dbReference>
<dbReference type="InterPro" id="IPR018376">
    <property type="entry name" value="Enoyl-CoA_hyd/isom_CS"/>
</dbReference>
<dbReference type="CDD" id="cd06558">
    <property type="entry name" value="crotonase-like"/>
    <property type="match status" value="1"/>
</dbReference>
<dbReference type="OrthoDB" id="9781757at2"/>
<organism evidence="3 4">
    <name type="scientific">Paroceanicella profunda</name>
    <dbReference type="NCBI Taxonomy" id="2579971"/>
    <lineage>
        <taxon>Bacteria</taxon>
        <taxon>Pseudomonadati</taxon>
        <taxon>Pseudomonadota</taxon>
        <taxon>Alphaproteobacteria</taxon>
        <taxon>Rhodobacterales</taxon>
        <taxon>Paracoccaceae</taxon>
        <taxon>Paroceanicella</taxon>
    </lineage>
</organism>
<comment type="similarity">
    <text evidence="1 2">Belongs to the enoyl-CoA hydratase/isomerase family.</text>
</comment>
<dbReference type="Gene3D" id="1.10.12.10">
    <property type="entry name" value="Lyase 2-enoyl-coa Hydratase, Chain A, domain 2"/>
    <property type="match status" value="1"/>
</dbReference>
<dbReference type="Pfam" id="PF00378">
    <property type="entry name" value="ECH_1"/>
    <property type="match status" value="1"/>
</dbReference>
<dbReference type="PANTHER" id="PTHR43459:SF1">
    <property type="entry name" value="EG:BACN32G11.4 PROTEIN"/>
    <property type="match status" value="1"/>
</dbReference>
<name>A0A5B8FV27_9RHOB</name>
<evidence type="ECO:0000313" key="4">
    <source>
        <dbReference type="Proteomes" id="UP000305888"/>
    </source>
</evidence>
<dbReference type="InterPro" id="IPR014748">
    <property type="entry name" value="Enoyl-CoA_hydra_C"/>
</dbReference>
<proteinExistence type="inferred from homology"/>
<evidence type="ECO:0000313" key="3">
    <source>
        <dbReference type="EMBL" id="QDL92245.1"/>
    </source>
</evidence>
<dbReference type="PROSITE" id="PS00166">
    <property type="entry name" value="ENOYL_COA_HYDRATASE"/>
    <property type="match status" value="1"/>
</dbReference>
<dbReference type="InterPro" id="IPR001753">
    <property type="entry name" value="Enoyl-CoA_hydra/iso"/>
</dbReference>
<dbReference type="EMBL" id="CP040818">
    <property type="protein sequence ID" value="QDL92245.1"/>
    <property type="molecule type" value="Genomic_DNA"/>
</dbReference>
<dbReference type="GO" id="GO:0016853">
    <property type="term" value="F:isomerase activity"/>
    <property type="evidence" value="ECO:0007669"/>
    <property type="project" value="UniProtKB-KW"/>
</dbReference>
<dbReference type="Gene3D" id="3.90.226.10">
    <property type="entry name" value="2-enoyl-CoA Hydratase, Chain A, domain 1"/>
    <property type="match status" value="1"/>
</dbReference>
<keyword evidence="4" id="KW-1185">Reference proteome</keyword>
<dbReference type="AlphaFoldDB" id="A0A5B8FV27"/>
<evidence type="ECO:0000256" key="2">
    <source>
        <dbReference type="RuleBase" id="RU003707"/>
    </source>
</evidence>
<dbReference type="InterPro" id="IPR029045">
    <property type="entry name" value="ClpP/crotonase-like_dom_sf"/>
</dbReference>
<dbReference type="KEGG" id="ppru:FDP22_10920"/>
<dbReference type="Proteomes" id="UP000305888">
    <property type="component" value="Chromosome"/>
</dbReference>
<sequence length="258" mass="26919">MSYDTLGFELRGGVAWLTLDRPGARNALNARMRSDLLHALRRAGAEARVVVLTGAGEDFCAGQDLGLRRTAADLDHERALIEEYAPLVTTLAECPVPTIAAVNGTAAGAGASLALAADVVIAADDALLSFAQARLGLSVDAGASYWLPQAAGLPRAMGAALFAEPVRGAQAAEWGLIWEAVPRARFATHVAQRAAALAAGPTRAYAAIKHSLRAGHARALEAQLALEASEQGAALRSRDHAEALVALHEGRPPRFEGR</sequence>
<reference evidence="3 4" key="1">
    <citation type="submission" date="2019-06" db="EMBL/GenBank/DDBJ databases">
        <title>Genome sequence of Rhodobacteraceae bacterium D4M1.</title>
        <authorList>
            <person name="Cao J."/>
        </authorList>
    </citation>
    <scope>NUCLEOTIDE SEQUENCE [LARGE SCALE GENOMIC DNA]</scope>
    <source>
        <strain evidence="3 4">D4M1</strain>
    </source>
</reference>
<dbReference type="RefSeq" id="WP_138572883.1">
    <property type="nucleotide sequence ID" value="NZ_CP040818.1"/>
</dbReference>
<keyword evidence="3" id="KW-0413">Isomerase</keyword>
<dbReference type="SUPFAM" id="SSF52096">
    <property type="entry name" value="ClpP/crotonase"/>
    <property type="match status" value="1"/>
</dbReference>
<evidence type="ECO:0000256" key="1">
    <source>
        <dbReference type="ARBA" id="ARBA00005254"/>
    </source>
</evidence>
<accession>A0A5B8FV27</accession>
<protein>
    <submittedName>
        <fullName evidence="3">2-(1,2-epoxy-1,2-dihydrophenyl)acetyl-CoA isomerase</fullName>
    </submittedName>
</protein>